<sequence length="159" mass="18166">MRWIDRPTGTGFGGLWVVDALKISIEDTQDGTDGRDTISLCSVGYSLCDYSHRNNRSTRNHQLKIPFRKAPRGCKPKKLRNEPQRFQHGVTQIIEFDWKPCACIGVLELSWQARPASPFRSMGGWWQRDWCLPSLDLLLKYNEDSPASWASIVVKEPSS</sequence>
<dbReference type="Proteomes" id="UP000241818">
    <property type="component" value="Unassembled WGS sequence"/>
</dbReference>
<dbReference type="GeneID" id="36574361"/>
<organism evidence="1 2">
    <name type="scientific">Amorphotheca resinae ATCC 22711</name>
    <dbReference type="NCBI Taxonomy" id="857342"/>
    <lineage>
        <taxon>Eukaryota</taxon>
        <taxon>Fungi</taxon>
        <taxon>Dikarya</taxon>
        <taxon>Ascomycota</taxon>
        <taxon>Pezizomycotina</taxon>
        <taxon>Leotiomycetes</taxon>
        <taxon>Helotiales</taxon>
        <taxon>Amorphothecaceae</taxon>
        <taxon>Amorphotheca</taxon>
    </lineage>
</organism>
<protein>
    <submittedName>
        <fullName evidence="1">Uncharacterized protein</fullName>
    </submittedName>
</protein>
<dbReference type="EMBL" id="KZ679007">
    <property type="protein sequence ID" value="PSS25262.1"/>
    <property type="molecule type" value="Genomic_DNA"/>
</dbReference>
<evidence type="ECO:0000313" key="2">
    <source>
        <dbReference type="Proteomes" id="UP000241818"/>
    </source>
</evidence>
<gene>
    <name evidence="1" type="ORF">M430DRAFT_33035</name>
</gene>
<reference evidence="1 2" key="1">
    <citation type="journal article" date="2018" name="New Phytol.">
        <title>Comparative genomics and transcriptomics depict ericoid mycorrhizal fungi as versatile saprotrophs and plant mutualists.</title>
        <authorList>
            <person name="Martino E."/>
            <person name="Morin E."/>
            <person name="Grelet G.A."/>
            <person name="Kuo A."/>
            <person name="Kohler A."/>
            <person name="Daghino S."/>
            <person name="Barry K.W."/>
            <person name="Cichocki N."/>
            <person name="Clum A."/>
            <person name="Dockter R.B."/>
            <person name="Hainaut M."/>
            <person name="Kuo R.C."/>
            <person name="LaButti K."/>
            <person name="Lindahl B.D."/>
            <person name="Lindquist E.A."/>
            <person name="Lipzen A."/>
            <person name="Khouja H.R."/>
            <person name="Magnuson J."/>
            <person name="Murat C."/>
            <person name="Ohm R.A."/>
            <person name="Singer S.W."/>
            <person name="Spatafora J.W."/>
            <person name="Wang M."/>
            <person name="Veneault-Fourrey C."/>
            <person name="Henrissat B."/>
            <person name="Grigoriev I.V."/>
            <person name="Martin F.M."/>
            <person name="Perotto S."/>
        </authorList>
    </citation>
    <scope>NUCLEOTIDE SEQUENCE [LARGE SCALE GENOMIC DNA]</scope>
    <source>
        <strain evidence="1 2">ATCC 22711</strain>
    </source>
</reference>
<accession>A0A2T3BAA9</accession>
<dbReference type="RefSeq" id="XP_024723861.1">
    <property type="nucleotide sequence ID" value="XM_024866280.1"/>
</dbReference>
<keyword evidence="2" id="KW-1185">Reference proteome</keyword>
<name>A0A2T3BAA9_AMORE</name>
<dbReference type="InParanoid" id="A0A2T3BAA9"/>
<proteinExistence type="predicted"/>
<dbReference type="AlphaFoldDB" id="A0A2T3BAA9"/>
<evidence type="ECO:0000313" key="1">
    <source>
        <dbReference type="EMBL" id="PSS25262.1"/>
    </source>
</evidence>